<reference evidence="1 2" key="1">
    <citation type="submission" date="2019-01" db="EMBL/GenBank/DDBJ databases">
        <authorList>
            <person name="Chen W.-M."/>
        </authorList>
    </citation>
    <scope>NUCLEOTIDE SEQUENCE [LARGE SCALE GENOMIC DNA]</scope>
    <source>
        <strain evidence="1 2">HPM-16</strain>
    </source>
</reference>
<keyword evidence="2" id="KW-1185">Reference proteome</keyword>
<gene>
    <name evidence="1" type="ORF">EOE65_03475</name>
</gene>
<organism evidence="1 2">
    <name type="scientific">Neptunomonas marina</name>
    <dbReference type="NCBI Taxonomy" id="1815562"/>
    <lineage>
        <taxon>Bacteria</taxon>
        <taxon>Pseudomonadati</taxon>
        <taxon>Pseudomonadota</taxon>
        <taxon>Gammaproteobacteria</taxon>
        <taxon>Oceanospirillales</taxon>
        <taxon>Oceanospirillaceae</taxon>
        <taxon>Neptunomonas</taxon>
    </lineage>
</organism>
<dbReference type="Proteomes" id="UP000282818">
    <property type="component" value="Unassembled WGS sequence"/>
</dbReference>
<name>A0A437QE68_9GAMM</name>
<proteinExistence type="predicted"/>
<dbReference type="RefSeq" id="WP_127692897.1">
    <property type="nucleotide sequence ID" value="NZ_SACQ01000001.1"/>
</dbReference>
<sequence>MSSLAQTLSHKTQSELSDLSLLASQGAAIAVAISVDESLDALPKKTLITILYDLHQKFEQIEQRLDAI</sequence>
<protein>
    <submittedName>
        <fullName evidence="1">Uncharacterized protein</fullName>
    </submittedName>
</protein>
<dbReference type="AlphaFoldDB" id="A0A437QE68"/>
<comment type="caution">
    <text evidence="1">The sequence shown here is derived from an EMBL/GenBank/DDBJ whole genome shotgun (WGS) entry which is preliminary data.</text>
</comment>
<dbReference type="EMBL" id="SACQ01000001">
    <property type="protein sequence ID" value="RVU32729.1"/>
    <property type="molecule type" value="Genomic_DNA"/>
</dbReference>
<accession>A0A437QE68</accession>
<evidence type="ECO:0000313" key="2">
    <source>
        <dbReference type="Proteomes" id="UP000282818"/>
    </source>
</evidence>
<evidence type="ECO:0000313" key="1">
    <source>
        <dbReference type="EMBL" id="RVU32729.1"/>
    </source>
</evidence>